<dbReference type="Proteomes" id="UP000182121">
    <property type="component" value="Unassembled WGS sequence"/>
</dbReference>
<evidence type="ECO:0000313" key="1">
    <source>
        <dbReference type="EMBL" id="CUQ29051.1"/>
    </source>
</evidence>
<proteinExistence type="predicted"/>
<gene>
    <name evidence="1" type="ORF">ERS852480_05348</name>
    <name evidence="2" type="ORF">SAMN05216521_109419</name>
</gene>
<organism evidence="1 3">
    <name type="scientific">Enterocloster clostridioformis</name>
    <dbReference type="NCBI Taxonomy" id="1531"/>
    <lineage>
        <taxon>Bacteria</taxon>
        <taxon>Bacillati</taxon>
        <taxon>Bacillota</taxon>
        <taxon>Clostridia</taxon>
        <taxon>Lachnospirales</taxon>
        <taxon>Lachnospiraceae</taxon>
        <taxon>Enterocloster</taxon>
    </lineage>
</organism>
<name>A0A174V7B9_9FIRM</name>
<dbReference type="EMBL" id="FOIO01000094">
    <property type="protein sequence ID" value="SEU19242.1"/>
    <property type="molecule type" value="Genomic_DNA"/>
</dbReference>
<evidence type="ECO:0000313" key="3">
    <source>
        <dbReference type="Proteomes" id="UP000095512"/>
    </source>
</evidence>
<dbReference type="EMBL" id="CZAB01000160">
    <property type="protein sequence ID" value="CUQ29051.1"/>
    <property type="molecule type" value="Genomic_DNA"/>
</dbReference>
<protein>
    <submittedName>
        <fullName evidence="1">Uncharacterized protein</fullName>
    </submittedName>
</protein>
<dbReference type="Proteomes" id="UP000095512">
    <property type="component" value="Unassembled WGS sequence"/>
</dbReference>
<reference evidence="2 4" key="2">
    <citation type="submission" date="2016-10" db="EMBL/GenBank/DDBJ databases">
        <authorList>
            <person name="Varghese N."/>
            <person name="Submissions S."/>
        </authorList>
    </citation>
    <scope>NUCLEOTIDE SEQUENCE [LARGE SCALE GENOMIC DNA]</scope>
    <source>
        <strain evidence="2 4">NLAE-zl-C196</strain>
    </source>
</reference>
<evidence type="ECO:0000313" key="2">
    <source>
        <dbReference type="EMBL" id="SEU19242.1"/>
    </source>
</evidence>
<dbReference type="AlphaFoldDB" id="A0A174V7B9"/>
<reference evidence="1 3" key="1">
    <citation type="submission" date="2015-09" db="EMBL/GenBank/DDBJ databases">
        <authorList>
            <consortium name="Pathogen Informatics"/>
        </authorList>
    </citation>
    <scope>NUCLEOTIDE SEQUENCE [LARGE SCALE GENOMIC DNA]</scope>
    <source>
        <strain evidence="1 3">2789STDY5834865</strain>
    </source>
</reference>
<evidence type="ECO:0000313" key="4">
    <source>
        <dbReference type="Proteomes" id="UP000182121"/>
    </source>
</evidence>
<accession>A0A174V7B9</accession>
<dbReference type="RefSeq" id="WP_057573253.1">
    <property type="nucleotide sequence ID" value="NZ_CZAB01000160.1"/>
</dbReference>
<sequence length="100" mass="10968">MAAHEVFAMISDETVQNVVVGQYEGINRVTRCVYGDDAFAVDCMQYPCEIGDKYINGVFYKADGITPIDRLPTDKEEIQQLKADNAELTVAMADIIGGGM</sequence>